<dbReference type="SUPFAM" id="SSF53927">
    <property type="entry name" value="Cytidine deaminase-like"/>
    <property type="match status" value="1"/>
</dbReference>
<accession>A0A0F9HL34</accession>
<gene>
    <name evidence="1" type="ORF">LCGC14_2050790</name>
</gene>
<dbReference type="InterPro" id="IPR016193">
    <property type="entry name" value="Cytidine_deaminase-like"/>
</dbReference>
<dbReference type="Gene3D" id="3.40.140.10">
    <property type="entry name" value="Cytidine Deaminase, domain 2"/>
    <property type="match status" value="1"/>
</dbReference>
<comment type="caution">
    <text evidence="1">The sequence shown here is derived from an EMBL/GenBank/DDBJ whole genome shotgun (WGS) entry which is preliminary data.</text>
</comment>
<dbReference type="AlphaFoldDB" id="A0A0F9HL34"/>
<evidence type="ECO:0008006" key="2">
    <source>
        <dbReference type="Google" id="ProtNLM"/>
    </source>
</evidence>
<proteinExistence type="predicted"/>
<organism evidence="1">
    <name type="scientific">marine sediment metagenome</name>
    <dbReference type="NCBI Taxonomy" id="412755"/>
    <lineage>
        <taxon>unclassified sequences</taxon>
        <taxon>metagenomes</taxon>
        <taxon>ecological metagenomes</taxon>
    </lineage>
</organism>
<evidence type="ECO:0000313" key="1">
    <source>
        <dbReference type="EMBL" id="KKL75847.1"/>
    </source>
</evidence>
<dbReference type="EMBL" id="LAZR01024234">
    <property type="protein sequence ID" value="KKL75847.1"/>
    <property type="molecule type" value="Genomic_DNA"/>
</dbReference>
<protein>
    <recommendedName>
        <fullName evidence="2">CMP/dCMP-type deaminase domain-containing protein</fullName>
    </recommendedName>
</protein>
<name>A0A0F9HL34_9ZZZZ</name>
<sequence length="157" mass="17585">MSIPGFKDEWARAAIFAARESTCAKSRRGAALVHPEDLDKIFVASNGPPKKFKCTGSGACRDNCNKVAVHAEERLLIRHGNMASGFHLVHAKVDEHNELVSSGPPSCWQCSRMIVEAEIDWVWLYSFGFGNKWIPYQATEFHELTLEHNGLPTVRTF</sequence>
<dbReference type="GO" id="GO:0003824">
    <property type="term" value="F:catalytic activity"/>
    <property type="evidence" value="ECO:0007669"/>
    <property type="project" value="InterPro"/>
</dbReference>
<reference evidence="1" key="1">
    <citation type="journal article" date="2015" name="Nature">
        <title>Complex archaea that bridge the gap between prokaryotes and eukaryotes.</title>
        <authorList>
            <person name="Spang A."/>
            <person name="Saw J.H."/>
            <person name="Jorgensen S.L."/>
            <person name="Zaremba-Niedzwiedzka K."/>
            <person name="Martijn J."/>
            <person name="Lind A.E."/>
            <person name="van Eijk R."/>
            <person name="Schleper C."/>
            <person name="Guy L."/>
            <person name="Ettema T.J."/>
        </authorList>
    </citation>
    <scope>NUCLEOTIDE SEQUENCE</scope>
</reference>